<dbReference type="AlphaFoldDB" id="A0AAV2Q9I1"/>
<name>A0AAV2Q9I1_MEGNR</name>
<accession>A0AAV2Q9I1</accession>
<comment type="caution">
    <text evidence="2">The sequence shown here is derived from an EMBL/GenBank/DDBJ whole genome shotgun (WGS) entry which is preliminary data.</text>
</comment>
<reference evidence="2 3" key="1">
    <citation type="submission" date="2024-05" db="EMBL/GenBank/DDBJ databases">
        <authorList>
            <person name="Wallberg A."/>
        </authorList>
    </citation>
    <scope>NUCLEOTIDE SEQUENCE [LARGE SCALE GENOMIC DNA]</scope>
</reference>
<evidence type="ECO:0000256" key="1">
    <source>
        <dbReference type="SAM" id="MobiDB-lite"/>
    </source>
</evidence>
<protein>
    <submittedName>
        <fullName evidence="2">Uncharacterized protein</fullName>
    </submittedName>
</protein>
<dbReference type="Proteomes" id="UP001497623">
    <property type="component" value="Unassembled WGS sequence"/>
</dbReference>
<organism evidence="2 3">
    <name type="scientific">Meganyctiphanes norvegica</name>
    <name type="common">Northern krill</name>
    <name type="synonym">Thysanopoda norvegica</name>
    <dbReference type="NCBI Taxonomy" id="48144"/>
    <lineage>
        <taxon>Eukaryota</taxon>
        <taxon>Metazoa</taxon>
        <taxon>Ecdysozoa</taxon>
        <taxon>Arthropoda</taxon>
        <taxon>Crustacea</taxon>
        <taxon>Multicrustacea</taxon>
        <taxon>Malacostraca</taxon>
        <taxon>Eumalacostraca</taxon>
        <taxon>Eucarida</taxon>
        <taxon>Euphausiacea</taxon>
        <taxon>Euphausiidae</taxon>
        <taxon>Meganyctiphanes</taxon>
    </lineage>
</organism>
<gene>
    <name evidence="2" type="ORF">MNOR_LOCUS8593</name>
</gene>
<feature type="region of interest" description="Disordered" evidence="1">
    <location>
        <begin position="133"/>
        <end position="154"/>
    </location>
</feature>
<sequence length="245" mass="28597">MWNYLDNRYKDKWAGNLEIANKILELFRYPITTISDLVEFEDKLHNIYLKAEQRHYSMESLITTLYLAALPDTVSTEIVRAIKADHPDQHLFSWSDLGNHPHSIVQNIAKHHVMSDPIDQIVFNNFTHTRHYGMSSGELKDPQQGGRSRRKTKYTDLKDLTKERNMCTFCQLQHRTTSCYKYPTASSRIKRVKEMHKDICYSCLCVHTDPCKTFTEPSICGYNAGKCCGQFEHRKYLCIRLGLQP</sequence>
<evidence type="ECO:0000313" key="2">
    <source>
        <dbReference type="EMBL" id="CAL4071585.1"/>
    </source>
</evidence>
<proteinExistence type="predicted"/>
<keyword evidence="3" id="KW-1185">Reference proteome</keyword>
<dbReference type="EMBL" id="CAXKWB010004013">
    <property type="protein sequence ID" value="CAL4071585.1"/>
    <property type="molecule type" value="Genomic_DNA"/>
</dbReference>
<evidence type="ECO:0000313" key="3">
    <source>
        <dbReference type="Proteomes" id="UP001497623"/>
    </source>
</evidence>